<reference evidence="1" key="1">
    <citation type="journal article" date="2020" name="mSystems">
        <title>Genome- and Community-Level Interaction Insights into Carbon Utilization and Element Cycling Functions of Hydrothermarchaeota in Hydrothermal Sediment.</title>
        <authorList>
            <person name="Zhou Z."/>
            <person name="Liu Y."/>
            <person name="Xu W."/>
            <person name="Pan J."/>
            <person name="Luo Z.H."/>
            <person name="Li M."/>
        </authorList>
    </citation>
    <scope>NUCLEOTIDE SEQUENCE [LARGE SCALE GENOMIC DNA]</scope>
    <source>
        <strain evidence="1">SpSt-605</strain>
    </source>
</reference>
<dbReference type="InterPro" id="IPR019254">
    <property type="entry name" value="DUF2250"/>
</dbReference>
<comment type="caution">
    <text evidence="1">The sequence shown here is derived from an EMBL/GenBank/DDBJ whole genome shotgun (WGS) entry which is preliminary data.</text>
</comment>
<dbReference type="AlphaFoldDB" id="A0A832GMA1"/>
<gene>
    <name evidence="1" type="ORF">ENT73_02570</name>
</gene>
<dbReference type="SUPFAM" id="SSF46785">
    <property type="entry name" value="Winged helix' DNA-binding domain"/>
    <property type="match status" value="1"/>
</dbReference>
<sequence>MEKFLLILRLMTEREFRILKDLFYFEPDCAKFIARRLRLDLKEVMDGLKFLENLGILVRVSQTFVKKGGKIKHRNHTYYEINSEWRKFLKKSLFKKERV</sequence>
<accession>A0A832GMA1</accession>
<name>A0A832GMA1_9BACT</name>
<dbReference type="InterPro" id="IPR036390">
    <property type="entry name" value="WH_DNA-bd_sf"/>
</dbReference>
<protein>
    <submittedName>
        <fullName evidence="1">DUF2250 domain-containing protein</fullName>
    </submittedName>
</protein>
<dbReference type="Pfam" id="PF10007">
    <property type="entry name" value="DUF2250"/>
    <property type="match status" value="1"/>
</dbReference>
<dbReference type="EMBL" id="DSZU01000042">
    <property type="protein sequence ID" value="HGV54961.1"/>
    <property type="molecule type" value="Genomic_DNA"/>
</dbReference>
<proteinExistence type="predicted"/>
<organism evidence="1">
    <name type="scientific">Caldimicrobium thiodismutans</name>
    <dbReference type="NCBI Taxonomy" id="1653476"/>
    <lineage>
        <taxon>Bacteria</taxon>
        <taxon>Pseudomonadati</taxon>
        <taxon>Thermodesulfobacteriota</taxon>
        <taxon>Thermodesulfobacteria</taxon>
        <taxon>Thermodesulfobacteriales</taxon>
        <taxon>Thermodesulfobacteriaceae</taxon>
        <taxon>Caldimicrobium</taxon>
    </lineage>
</organism>
<evidence type="ECO:0000313" key="1">
    <source>
        <dbReference type="EMBL" id="HGV54961.1"/>
    </source>
</evidence>